<accession>A0A381YMF6</accession>
<feature type="non-terminal residue" evidence="1">
    <location>
        <position position="78"/>
    </location>
</feature>
<dbReference type="EMBL" id="UINC01018576">
    <property type="protein sequence ID" value="SVA78154.1"/>
    <property type="molecule type" value="Genomic_DNA"/>
</dbReference>
<organism evidence="1">
    <name type="scientific">marine metagenome</name>
    <dbReference type="NCBI Taxonomy" id="408172"/>
    <lineage>
        <taxon>unclassified sequences</taxon>
        <taxon>metagenomes</taxon>
        <taxon>ecological metagenomes</taxon>
    </lineage>
</organism>
<sequence>MLQGMAAGVGATLGNSLVPDFARAAPAIASAPKRVIFFMQNQGFDPATAIPAGMKNSGSLAKAKLPEPIEALEPFKER</sequence>
<gene>
    <name evidence="1" type="ORF">METZ01_LOCUS131008</name>
</gene>
<protein>
    <submittedName>
        <fullName evidence="1">Uncharacterized protein</fullName>
    </submittedName>
</protein>
<reference evidence="1" key="1">
    <citation type="submission" date="2018-05" db="EMBL/GenBank/DDBJ databases">
        <authorList>
            <person name="Lanie J.A."/>
            <person name="Ng W.-L."/>
            <person name="Kazmierczak K.M."/>
            <person name="Andrzejewski T.M."/>
            <person name="Davidsen T.M."/>
            <person name="Wayne K.J."/>
            <person name="Tettelin H."/>
            <person name="Glass J.I."/>
            <person name="Rusch D."/>
            <person name="Podicherti R."/>
            <person name="Tsui H.-C.T."/>
            <person name="Winkler M.E."/>
        </authorList>
    </citation>
    <scope>NUCLEOTIDE SEQUENCE</scope>
</reference>
<proteinExistence type="predicted"/>
<evidence type="ECO:0000313" key="1">
    <source>
        <dbReference type="EMBL" id="SVA78154.1"/>
    </source>
</evidence>
<name>A0A381YMF6_9ZZZZ</name>
<dbReference type="AlphaFoldDB" id="A0A381YMF6"/>